<dbReference type="InterPro" id="IPR036416">
    <property type="entry name" value="Pept_tRNA_hydro_sf"/>
</dbReference>
<dbReference type="AlphaFoldDB" id="A0A1G2K9X7"/>
<evidence type="ECO:0000313" key="4">
    <source>
        <dbReference type="EMBL" id="OGZ95270.1"/>
    </source>
</evidence>
<dbReference type="NCBIfam" id="TIGR00447">
    <property type="entry name" value="pth"/>
    <property type="match status" value="1"/>
</dbReference>
<dbReference type="GO" id="GO:0000049">
    <property type="term" value="F:tRNA binding"/>
    <property type="evidence" value="ECO:0007669"/>
    <property type="project" value="UniProtKB-KW"/>
</dbReference>
<dbReference type="PANTHER" id="PTHR17224:SF1">
    <property type="entry name" value="PEPTIDYL-TRNA HYDROLASE"/>
    <property type="match status" value="1"/>
</dbReference>
<evidence type="ECO:0000256" key="3">
    <source>
        <dbReference type="ARBA" id="ARBA00022884"/>
    </source>
</evidence>
<evidence type="ECO:0000313" key="5">
    <source>
        <dbReference type="Proteomes" id="UP000177152"/>
    </source>
</evidence>
<reference evidence="4 5" key="1">
    <citation type="journal article" date="2016" name="Nat. Commun.">
        <title>Thousands of microbial genomes shed light on interconnected biogeochemical processes in an aquifer system.</title>
        <authorList>
            <person name="Anantharaman K."/>
            <person name="Brown C.T."/>
            <person name="Hug L.A."/>
            <person name="Sharon I."/>
            <person name="Castelle C.J."/>
            <person name="Probst A.J."/>
            <person name="Thomas B.C."/>
            <person name="Singh A."/>
            <person name="Wilkins M.J."/>
            <person name="Karaoz U."/>
            <person name="Brodie E.L."/>
            <person name="Williams K.H."/>
            <person name="Hubbard S.S."/>
            <person name="Banfield J.F."/>
        </authorList>
    </citation>
    <scope>NUCLEOTIDE SEQUENCE [LARGE SCALE GENOMIC DNA]</scope>
</reference>
<evidence type="ECO:0008006" key="6">
    <source>
        <dbReference type="Google" id="ProtNLM"/>
    </source>
</evidence>
<dbReference type="GO" id="GO:0004045">
    <property type="term" value="F:peptidyl-tRNA hydrolase activity"/>
    <property type="evidence" value="ECO:0007669"/>
    <property type="project" value="InterPro"/>
</dbReference>
<accession>A0A1G2K9X7</accession>
<sequence>MYLLIGLGNPGKEYEGTRHNVGRETLLWWQKAADLAAFEFDKKANALISRNKKTALALPETFMNNSGRAMAVLVKYFKVKPEHVVVLHDDADIEFGNTKLSFNRSAAGHRGVESVRRALKTEKFWRVRIGIQKHKRVDAMKLVLQKFKGDEGCEMKKIMKKIGEGLELLLSDGPAHAMNFINQN</sequence>
<name>A0A1G2K9X7_9BACT</name>
<dbReference type="EMBL" id="MHQC01000014">
    <property type="protein sequence ID" value="OGZ95270.1"/>
    <property type="molecule type" value="Genomic_DNA"/>
</dbReference>
<evidence type="ECO:0000256" key="1">
    <source>
        <dbReference type="ARBA" id="ARBA00022555"/>
    </source>
</evidence>
<protein>
    <recommendedName>
        <fullName evidence="6">Aminoacyl-tRNA hydrolase</fullName>
    </recommendedName>
</protein>
<gene>
    <name evidence="4" type="ORF">A2633_06120</name>
</gene>
<dbReference type="CDD" id="cd00462">
    <property type="entry name" value="PTH"/>
    <property type="match status" value="1"/>
</dbReference>
<dbReference type="PANTHER" id="PTHR17224">
    <property type="entry name" value="PEPTIDYL-TRNA HYDROLASE"/>
    <property type="match status" value="1"/>
</dbReference>
<keyword evidence="2" id="KW-0378">Hydrolase</keyword>
<keyword evidence="1" id="KW-0820">tRNA-binding</keyword>
<proteinExistence type="predicted"/>
<dbReference type="Proteomes" id="UP000177152">
    <property type="component" value="Unassembled WGS sequence"/>
</dbReference>
<dbReference type="Gene3D" id="3.40.50.1470">
    <property type="entry name" value="Peptidyl-tRNA hydrolase"/>
    <property type="match status" value="1"/>
</dbReference>
<keyword evidence="3" id="KW-0694">RNA-binding</keyword>
<comment type="caution">
    <text evidence="4">The sequence shown here is derived from an EMBL/GenBank/DDBJ whole genome shotgun (WGS) entry which is preliminary data.</text>
</comment>
<dbReference type="InterPro" id="IPR001328">
    <property type="entry name" value="Pept_tRNA_hydro"/>
</dbReference>
<dbReference type="Pfam" id="PF01195">
    <property type="entry name" value="Pept_tRNA_hydro"/>
    <property type="match status" value="1"/>
</dbReference>
<evidence type="ECO:0000256" key="2">
    <source>
        <dbReference type="ARBA" id="ARBA00022801"/>
    </source>
</evidence>
<organism evidence="4 5">
    <name type="scientific">Candidatus Sungbacteria bacterium RIFCSPHIGHO2_01_FULL_47_32</name>
    <dbReference type="NCBI Taxonomy" id="1802264"/>
    <lineage>
        <taxon>Bacteria</taxon>
        <taxon>Candidatus Sungiibacteriota</taxon>
    </lineage>
</organism>
<dbReference type="SUPFAM" id="SSF53178">
    <property type="entry name" value="Peptidyl-tRNA hydrolase-like"/>
    <property type="match status" value="1"/>
</dbReference>